<dbReference type="Proteomes" id="UP001201262">
    <property type="component" value="Unassembled WGS sequence"/>
</dbReference>
<dbReference type="AlphaFoldDB" id="A0AAD4KQX8"/>
<proteinExistence type="predicted"/>
<dbReference type="RefSeq" id="XP_046071809.1">
    <property type="nucleotide sequence ID" value="XM_046216049.1"/>
</dbReference>
<reference evidence="2" key="1">
    <citation type="submission" date="2021-12" db="EMBL/GenBank/DDBJ databases">
        <title>Convergent genome expansion in fungi linked to evolution of root-endophyte symbiosis.</title>
        <authorList>
            <consortium name="DOE Joint Genome Institute"/>
            <person name="Ke Y.-H."/>
            <person name="Bonito G."/>
            <person name="Liao H.-L."/>
            <person name="Looney B."/>
            <person name="Rojas-Flechas A."/>
            <person name="Nash J."/>
            <person name="Hameed K."/>
            <person name="Schadt C."/>
            <person name="Martin F."/>
            <person name="Crous P.W."/>
            <person name="Miettinen O."/>
            <person name="Magnuson J.K."/>
            <person name="Labbe J."/>
            <person name="Jacobson D."/>
            <person name="Doktycz M.J."/>
            <person name="Veneault-Fourrey C."/>
            <person name="Kuo A."/>
            <person name="Mondo S."/>
            <person name="Calhoun S."/>
            <person name="Riley R."/>
            <person name="Ohm R."/>
            <person name="LaButti K."/>
            <person name="Andreopoulos B."/>
            <person name="Pangilinan J."/>
            <person name="Nolan M."/>
            <person name="Tritt A."/>
            <person name="Clum A."/>
            <person name="Lipzen A."/>
            <person name="Daum C."/>
            <person name="Barry K."/>
            <person name="Grigoriev I.V."/>
            <person name="Vilgalys R."/>
        </authorList>
    </citation>
    <scope>NUCLEOTIDE SEQUENCE</scope>
    <source>
        <strain evidence="2">PMI_201</strain>
    </source>
</reference>
<keyword evidence="3" id="KW-1185">Reference proteome</keyword>
<feature type="compositionally biased region" description="Low complexity" evidence="1">
    <location>
        <begin position="205"/>
        <end position="233"/>
    </location>
</feature>
<dbReference type="GeneID" id="70246336"/>
<sequence>MLLLRSSIRVRSCTALACSFKVLRSEMANISPKQKRPRLDYESYFATEEMEKAKKSIPFQEMPFDTTIYVEVEGKPETRIGISAFALVDKFTTSPIKISELKFDALTARLAKCTEYYLTRLAVFYLNTHNNTIRELVSDNNGFQEAIREMILHSLSTKDADKPEKPTFLFFVVNRKNVVTTTTATETVAKPSIAAGADTGATATTAGTATGFTGSTSTVSTGTATSSTDTTSTPTKLGTVTPSPATTGITIKFGAVTGIASKTNTTTGTTGTFPAKASITSSNTTIISPASTASQGTSAPTSYGSCCITNSIN</sequence>
<gene>
    <name evidence="2" type="ORF">BGW36DRAFT_377952</name>
</gene>
<feature type="region of interest" description="Disordered" evidence="1">
    <location>
        <begin position="205"/>
        <end position="243"/>
    </location>
</feature>
<feature type="compositionally biased region" description="Polar residues" evidence="1">
    <location>
        <begin position="234"/>
        <end position="243"/>
    </location>
</feature>
<dbReference type="EMBL" id="JAJTJA010000006">
    <property type="protein sequence ID" value="KAH8697108.1"/>
    <property type="molecule type" value="Genomic_DNA"/>
</dbReference>
<evidence type="ECO:0000313" key="2">
    <source>
        <dbReference type="EMBL" id="KAH8697108.1"/>
    </source>
</evidence>
<organism evidence="2 3">
    <name type="scientific">Talaromyces proteolyticus</name>
    <dbReference type="NCBI Taxonomy" id="1131652"/>
    <lineage>
        <taxon>Eukaryota</taxon>
        <taxon>Fungi</taxon>
        <taxon>Dikarya</taxon>
        <taxon>Ascomycota</taxon>
        <taxon>Pezizomycotina</taxon>
        <taxon>Eurotiomycetes</taxon>
        <taxon>Eurotiomycetidae</taxon>
        <taxon>Eurotiales</taxon>
        <taxon>Trichocomaceae</taxon>
        <taxon>Talaromyces</taxon>
        <taxon>Talaromyces sect. Bacilispori</taxon>
    </lineage>
</organism>
<evidence type="ECO:0000313" key="3">
    <source>
        <dbReference type="Proteomes" id="UP001201262"/>
    </source>
</evidence>
<accession>A0AAD4KQX8</accession>
<name>A0AAD4KQX8_9EURO</name>
<comment type="caution">
    <text evidence="2">The sequence shown here is derived from an EMBL/GenBank/DDBJ whole genome shotgun (WGS) entry which is preliminary data.</text>
</comment>
<evidence type="ECO:0000256" key="1">
    <source>
        <dbReference type="SAM" id="MobiDB-lite"/>
    </source>
</evidence>
<protein>
    <submittedName>
        <fullName evidence="2">Uncharacterized protein</fullName>
    </submittedName>
</protein>